<dbReference type="PANTHER" id="PTHR37315:SF1">
    <property type="entry name" value="UPF0311 PROTEIN BLR7842"/>
    <property type="match status" value="1"/>
</dbReference>
<accession>A0A1F5LD37</accession>
<dbReference type="InterPro" id="IPR020915">
    <property type="entry name" value="UPF0311"/>
</dbReference>
<dbReference type="EMBL" id="LXJU01000015">
    <property type="protein sequence ID" value="OGE50839.1"/>
    <property type="molecule type" value="Genomic_DNA"/>
</dbReference>
<dbReference type="Gene3D" id="2.40.160.20">
    <property type="match status" value="1"/>
</dbReference>
<dbReference type="Proteomes" id="UP000177622">
    <property type="component" value="Unassembled WGS sequence"/>
</dbReference>
<evidence type="ECO:0000313" key="2">
    <source>
        <dbReference type="Proteomes" id="UP000177622"/>
    </source>
</evidence>
<name>A0A1F5LD37_PENAI</name>
<comment type="caution">
    <text evidence="1">The sequence shown here is derived from an EMBL/GenBank/DDBJ whole genome shotgun (WGS) entry which is preliminary data.</text>
</comment>
<dbReference type="GeneID" id="34578651"/>
<gene>
    <name evidence="1" type="ORF">PENARI_c015G11623</name>
</gene>
<protein>
    <submittedName>
        <fullName evidence="1">Uncharacterized protein</fullName>
    </submittedName>
</protein>
<dbReference type="STRING" id="1835702.A0A1F5LD37"/>
<keyword evidence="2" id="KW-1185">Reference proteome</keyword>
<dbReference type="OrthoDB" id="2544694at2759"/>
<reference evidence="1 2" key="1">
    <citation type="journal article" date="2016" name="Sci. Rep.">
        <title>Penicillium arizonense, a new, genome sequenced fungal species, reveals a high chemical diversity in secreted metabolites.</title>
        <authorList>
            <person name="Grijseels S."/>
            <person name="Nielsen J.C."/>
            <person name="Randelovic M."/>
            <person name="Nielsen J."/>
            <person name="Nielsen K.F."/>
            <person name="Workman M."/>
            <person name="Frisvad J.C."/>
        </authorList>
    </citation>
    <scope>NUCLEOTIDE SEQUENCE [LARGE SCALE GENOMIC DNA]</scope>
    <source>
        <strain evidence="1 2">CBS 141311</strain>
    </source>
</reference>
<dbReference type="PANTHER" id="PTHR37315">
    <property type="entry name" value="UPF0311 PROTEIN BLR7842"/>
    <property type="match status" value="1"/>
</dbReference>
<evidence type="ECO:0000313" key="1">
    <source>
        <dbReference type="EMBL" id="OGE50839.1"/>
    </source>
</evidence>
<organism evidence="1 2">
    <name type="scientific">Penicillium arizonense</name>
    <dbReference type="NCBI Taxonomy" id="1835702"/>
    <lineage>
        <taxon>Eukaryota</taxon>
        <taxon>Fungi</taxon>
        <taxon>Dikarya</taxon>
        <taxon>Ascomycota</taxon>
        <taxon>Pezizomycotina</taxon>
        <taxon>Eurotiomycetes</taxon>
        <taxon>Eurotiomycetidae</taxon>
        <taxon>Eurotiales</taxon>
        <taxon>Aspergillaceae</taxon>
        <taxon>Penicillium</taxon>
    </lineage>
</organism>
<dbReference type="AlphaFoldDB" id="A0A1F5LD37"/>
<dbReference type="RefSeq" id="XP_022486285.1">
    <property type="nucleotide sequence ID" value="XM_022633917.1"/>
</dbReference>
<proteinExistence type="predicted"/>
<sequence>MAPKLELCCTMRGYMSNENSVTLSEIKNGPSRIVVPITHGFVKGPEVQADVLPGSGDWILLDPSTNVCHLNVRIQARTPDGHGLYVHYNGILKINEAGSKVLSWAPDAKSTNYGDQEWFSGPIVETSDPKLKWMETSLFVGQGRFVVEGKEEAVEYEIYKVTN</sequence>
<dbReference type="Pfam" id="PF11578">
    <property type="entry name" value="DUF3237"/>
    <property type="match status" value="1"/>
</dbReference>